<name>A0ABN8PL86_9CNID</name>
<feature type="compositionally biased region" description="Basic and acidic residues" evidence="1">
    <location>
        <begin position="314"/>
        <end position="328"/>
    </location>
</feature>
<proteinExistence type="predicted"/>
<feature type="region of interest" description="Disordered" evidence="1">
    <location>
        <begin position="185"/>
        <end position="209"/>
    </location>
</feature>
<organism evidence="2 3">
    <name type="scientific">Porites lobata</name>
    <dbReference type="NCBI Taxonomy" id="104759"/>
    <lineage>
        <taxon>Eukaryota</taxon>
        <taxon>Metazoa</taxon>
        <taxon>Cnidaria</taxon>
        <taxon>Anthozoa</taxon>
        <taxon>Hexacorallia</taxon>
        <taxon>Scleractinia</taxon>
        <taxon>Fungiina</taxon>
        <taxon>Poritidae</taxon>
        <taxon>Porites</taxon>
    </lineage>
</organism>
<dbReference type="Proteomes" id="UP001159405">
    <property type="component" value="Unassembled WGS sequence"/>
</dbReference>
<keyword evidence="3" id="KW-1185">Reference proteome</keyword>
<dbReference type="EMBL" id="CALNXK010000078">
    <property type="protein sequence ID" value="CAH3146191.1"/>
    <property type="molecule type" value="Genomic_DNA"/>
</dbReference>
<accession>A0ABN8PL86</accession>
<feature type="region of interest" description="Disordered" evidence="1">
    <location>
        <begin position="295"/>
        <end position="332"/>
    </location>
</feature>
<feature type="compositionally biased region" description="Acidic residues" evidence="1">
    <location>
        <begin position="238"/>
        <end position="259"/>
    </location>
</feature>
<comment type="caution">
    <text evidence="2">The sequence shown here is derived from an EMBL/GenBank/DDBJ whole genome shotgun (WGS) entry which is preliminary data.</text>
</comment>
<evidence type="ECO:0000313" key="3">
    <source>
        <dbReference type="Proteomes" id="UP001159405"/>
    </source>
</evidence>
<feature type="compositionally biased region" description="Acidic residues" evidence="1">
    <location>
        <begin position="188"/>
        <end position="201"/>
    </location>
</feature>
<reference evidence="2 3" key="1">
    <citation type="submission" date="2022-05" db="EMBL/GenBank/DDBJ databases">
        <authorList>
            <consortium name="Genoscope - CEA"/>
            <person name="William W."/>
        </authorList>
    </citation>
    <scope>NUCLEOTIDE SEQUENCE [LARGE SCALE GENOMIC DNA]</scope>
</reference>
<gene>
    <name evidence="2" type="ORF">PLOB_00044917</name>
</gene>
<protein>
    <submittedName>
        <fullName evidence="2">Uncharacterized protein</fullName>
    </submittedName>
</protein>
<feature type="region of interest" description="Disordered" evidence="1">
    <location>
        <begin position="231"/>
        <end position="262"/>
    </location>
</feature>
<evidence type="ECO:0000256" key="1">
    <source>
        <dbReference type="SAM" id="MobiDB-lite"/>
    </source>
</evidence>
<evidence type="ECO:0000313" key="2">
    <source>
        <dbReference type="EMBL" id="CAH3146191.1"/>
    </source>
</evidence>
<sequence length="531" mass="60804">MMGAKLVTDCYGLDGNSQESQEERTTNSMEWRLGDKLTVLINDISIAMRRLEYVLYRGTVYKKCEGATYTYSYKCDVKALVNSLPANESFKARLLRDMKKVIDILADPDCEVIRPIVVDYNLIEVNEGKCWSVSERRFLNNAIPAEKMGLVTPRAFSRYDPFKKAAQWLRKHPMECVVWATSKARVDTDEEESSDDDDEDAERNTPNDECALLETEKEVLRNVQLTDVLADLRASPRDEEDTAGDDNGDQIVDADDDDETTHTLKNSLAQTLPGSLDNRHLSLLLEKRLQQNEERMRREIQRHERHQQCLRSKGVSEENVRLLPHDPNEPLPTPINDLAIHEQMKAGADRKGKKKRAREAFQSPWLRNTERELNECMVTLESSITPDMRDSMDALRETLEEKLKDHHNNLGTLGCQEALAERKKVCVELGLLRKEDQHMVKTLCEALRVLSSSQREEMEESPCTFSYVTGSDDDSDNDEATFFMTPVPSRAMSVRTMTTEASKRKRSSLSQRVTKKCCQSNKINMYFSSQQ</sequence>